<evidence type="ECO:0000256" key="1">
    <source>
        <dbReference type="SAM" id="MobiDB-lite"/>
    </source>
</evidence>
<feature type="transmembrane region" description="Helical" evidence="2">
    <location>
        <begin position="314"/>
        <end position="336"/>
    </location>
</feature>
<evidence type="ECO:0000256" key="2">
    <source>
        <dbReference type="SAM" id="Phobius"/>
    </source>
</evidence>
<keyword evidence="4" id="KW-1185">Reference proteome</keyword>
<feature type="region of interest" description="Disordered" evidence="1">
    <location>
        <begin position="341"/>
        <end position="361"/>
    </location>
</feature>
<dbReference type="EMBL" id="JALBUF010000005">
    <property type="protein sequence ID" value="MCI0183562.1"/>
    <property type="molecule type" value="Genomic_DNA"/>
</dbReference>
<evidence type="ECO:0000313" key="4">
    <source>
        <dbReference type="Proteomes" id="UP001139263"/>
    </source>
</evidence>
<evidence type="ECO:0008006" key="5">
    <source>
        <dbReference type="Google" id="ProtNLM"/>
    </source>
</evidence>
<keyword evidence="2" id="KW-0472">Membrane</keyword>
<protein>
    <recommendedName>
        <fullName evidence="5">PASTA domain-containing protein</fullName>
    </recommendedName>
</protein>
<keyword evidence="2" id="KW-0812">Transmembrane</keyword>
<evidence type="ECO:0000313" key="3">
    <source>
        <dbReference type="EMBL" id="MCI0183562.1"/>
    </source>
</evidence>
<dbReference type="Proteomes" id="UP001139263">
    <property type="component" value="Unassembled WGS sequence"/>
</dbReference>
<feature type="region of interest" description="Disordered" evidence="1">
    <location>
        <begin position="264"/>
        <end position="306"/>
    </location>
</feature>
<reference evidence="3" key="1">
    <citation type="submission" date="2022-03" db="EMBL/GenBank/DDBJ databases">
        <title>Draft Genome Sequence of Firmicute Strain S0AB, a Heterotrophic Iron/Sulfur-Oxidizing Extreme Acidophile.</title>
        <authorList>
            <person name="Vergara E."/>
            <person name="Pakostova E."/>
            <person name="Johnson D.B."/>
            <person name="Holmes D.S."/>
        </authorList>
    </citation>
    <scope>NUCLEOTIDE SEQUENCE</scope>
    <source>
        <strain evidence="3">S0AB</strain>
    </source>
</reference>
<dbReference type="RefSeq" id="WP_241714015.1">
    <property type="nucleotide sequence ID" value="NZ_JALBUF010000005.1"/>
</dbReference>
<feature type="compositionally biased region" description="Acidic residues" evidence="1">
    <location>
        <begin position="290"/>
        <end position="303"/>
    </location>
</feature>
<organism evidence="3 4">
    <name type="scientific">Sulfoacidibacillus ferrooxidans</name>
    <dbReference type="NCBI Taxonomy" id="2005001"/>
    <lineage>
        <taxon>Bacteria</taxon>
        <taxon>Bacillati</taxon>
        <taxon>Bacillota</taxon>
        <taxon>Bacilli</taxon>
        <taxon>Bacillales</taxon>
        <taxon>Alicyclobacillaceae</taxon>
        <taxon>Sulfoacidibacillus</taxon>
    </lineage>
</organism>
<name>A0A9X1VCK0_9BACL</name>
<proteinExistence type="predicted"/>
<sequence>MKLSERYDVNSIDAKCDGWNIAKGFDSRLGRPVLVAAMSSHYLDRYSMDEWLARRVSVSHAYVAELFDGLPRDDAFYCVFESRKEDVFGLPDLSRYDLLSAFVKIADAVEELLASGVRFRFSEQQIIWDGMQPHLLGLLPQASKEPHVSNDQYVATMTQFFGSRLQQRINQSEDPNRVLERSAVLRMGLLRLQGEGTPCTTFADVKMVLEAMLIEEQRRKIALQAASSQSDPDIVQPIEKEPRQEASMETIVIPRQVAKSVDPLQDSRKEVLSSANTPVRRHKSTVQDVDTNDFDDEEDEFDQDETRSVSRSRVMIILVVSVLVAIGIIYGGVSLLRGGSGNGASAQSSATPAPKTTVTSTTPASLSVTGLSAGAAIQLLATHGFHSVTLQSVTLQGSMKPGAVIASSPSQITLSQAGSSVTLQVAVPQGDGIVPNIKHLSLQSAEQQLLADHFHYSYVIQHVSGGKPGLVSSQTPIPYQVQPLETNVAFVVAQNS</sequence>
<accession>A0A9X1VCK0</accession>
<feature type="compositionally biased region" description="Low complexity" evidence="1">
    <location>
        <begin position="343"/>
        <end position="361"/>
    </location>
</feature>
<gene>
    <name evidence="3" type="ORF">MM817_01845</name>
</gene>
<comment type="caution">
    <text evidence="3">The sequence shown here is derived from an EMBL/GenBank/DDBJ whole genome shotgun (WGS) entry which is preliminary data.</text>
</comment>
<dbReference type="AlphaFoldDB" id="A0A9X1VCK0"/>
<keyword evidence="2" id="KW-1133">Transmembrane helix</keyword>